<proteinExistence type="inferred from homology"/>
<dbReference type="InterPro" id="IPR017868">
    <property type="entry name" value="Filamin/ABP280_repeat-like"/>
</dbReference>
<dbReference type="InterPro" id="IPR044801">
    <property type="entry name" value="Filamin"/>
</dbReference>
<sequence>MGRECFIFVINLTIFSLWFCIVVKEGCRSTVTVLRHGRALPCEVREQGNSGVFRVSFTPDGAGQYKIHVLFNNMEVKGSPFILDIADASSVSVYGENLRMASVDRLSTFMIHAVGADSKDITVTVTAPSGKKKYARVFQLDDVSYKVEWKAVEAGEHSIDVRLFNQSVYESPFVCNVGDPDLVTVRNMPEFIAADQLYRDYTFESEHSIDVRLFNQSVYESPFVCNVGDPDLVTVRNMPEFIAADQLYRDYTFEIDASAAGSGNLEIMINGGRVACRVRELGGRHYLAAFTPTQAITHIVEMRFNGEDVRLSPWKIPVKSTRATLKYENEPPISRINESRSFERRESHYSELSGAGLQRAAVGKLSTFEISGDGLEPNDIQARIFEPAGEELPIKIYRSGGKLFCEYRIRRLYVVPAVDAVDAGKGQLEISVNQGKVPNNVQMQGAGRCLVTFIPQYPGKYVIDVTFNGEQVQGCPIRVDILPKQVGQSITTPIVSHQTATITSTESSAQQSLSSRPWTSSLTRLATQSPTIASDRERSRLESSAQQSLSSRPWTSSLTRLATQSPTIASDRERPTGSLERPKKTEGYDASTREEDMSSLSEKEGSRLGYTVAQYGGEPPQTVSSRTYTDDGKGTVTSTFTSETRYSAVSPARTFEYSKGTLSGVADEGRTAMPTTYSETRVHESPKPSQVTPSDSAADARPSFDAAASRDHADSKVVSKKPQVVEYSSTPRDVPITTETLTATDKAATPLRYFGDESTDEKESGGSDVAMITTTYERYRSVSREKATDGAHIDSTPYTLSTFDPAKIHATSRSADLKDSVYTASSYGTTDYRETKSLDDRYDRFPPPPPPPPPPINEPPIIVLGRDEELPAEPKNWNDYAAQERREHEKRAEAEAYRQARRQAEKRAEEDVFRREEVRAKDERSRLEEGREYEKQVERDAYFRGEGWKAPSEGRDAGKLAEEDAYRGGRGEPRTDWTRSSREDEREREKYAEKETYRRERGRERDFERSAEEQAYGPEGGIGWQYENPAEADARRRDQLMRAVKSEDYRVEHNEPPFLRTQSEFDAQKSSGRVADLRGYYAPEAKVIGEIPVDTLVRDREIEPTSLFGASQTVAEYMRIKEENGKIFERHGRVEPSKSAITKPPSKSSIEVEEPEGNIPTNVIEELTPRTRRKVDAQTLRREEDLDETLETMKEDMPTMQTLDRDEQLAHSQPPTPSVTPKSTPKTTPKLGLKFGKGKQFVCPLVYYLMQQMLLTETKEQKLFDFGKSKFTLKHEVVRRGKDVDVKLESLKLSKDDQLRIIVIPPAKANGDRAEIEPKVKKSRHTYEISFKPTEVGTHKVRPLLQSSLIILLSYSLLDAFKVILVSIIVPLNGSINSAISNGPC</sequence>
<evidence type="ECO:0000256" key="5">
    <source>
        <dbReference type="SAM" id="SignalP"/>
    </source>
</evidence>
<feature type="region of interest" description="Disordered" evidence="4">
    <location>
        <begin position="1174"/>
        <end position="1231"/>
    </location>
</feature>
<feature type="chain" id="PRO_5039890930" evidence="5">
    <location>
        <begin position="21"/>
        <end position="1385"/>
    </location>
</feature>
<feature type="compositionally biased region" description="Low complexity" evidence="4">
    <location>
        <begin position="1219"/>
        <end position="1231"/>
    </location>
</feature>
<feature type="repeat" description="Filamin" evidence="3">
    <location>
        <begin position="37"/>
        <end position="85"/>
    </location>
</feature>
<feature type="region of interest" description="Disordered" evidence="4">
    <location>
        <begin position="1047"/>
        <end position="1070"/>
    </location>
</feature>
<reference evidence="7" key="1">
    <citation type="submission" date="2023-03" db="UniProtKB">
        <authorList>
            <consortium name="WormBaseParasite"/>
        </authorList>
    </citation>
    <scope>IDENTIFICATION</scope>
</reference>
<dbReference type="SUPFAM" id="SSF81296">
    <property type="entry name" value="E set domains"/>
    <property type="match status" value="4"/>
</dbReference>
<feature type="repeat" description="Filamin" evidence="3">
    <location>
        <begin position="225"/>
        <end position="318"/>
    </location>
</feature>
<evidence type="ECO:0000256" key="3">
    <source>
        <dbReference type="PROSITE-ProRule" id="PRU00087"/>
    </source>
</evidence>
<feature type="compositionally biased region" description="Basic and acidic residues" evidence="4">
    <location>
        <begin position="831"/>
        <end position="844"/>
    </location>
</feature>
<feature type="compositionally biased region" description="Polar residues" evidence="4">
    <location>
        <begin position="1060"/>
        <end position="1070"/>
    </location>
</feature>
<feature type="compositionally biased region" description="Pro residues" evidence="4">
    <location>
        <begin position="845"/>
        <end position="858"/>
    </location>
</feature>
<name>A0A9J2PWP6_ASCLU</name>
<feature type="region of interest" description="Disordered" evidence="4">
    <location>
        <begin position="1134"/>
        <end position="1154"/>
    </location>
</feature>
<dbReference type="PANTHER" id="PTHR38537">
    <property type="entry name" value="JITTERBUG, ISOFORM N"/>
    <property type="match status" value="1"/>
</dbReference>
<evidence type="ECO:0000313" key="6">
    <source>
        <dbReference type="Proteomes" id="UP000036681"/>
    </source>
</evidence>
<feature type="region of interest" description="Disordered" evidence="4">
    <location>
        <begin position="831"/>
        <end position="861"/>
    </location>
</feature>
<feature type="region of interest" description="Disordered" evidence="4">
    <location>
        <begin position="665"/>
        <end position="732"/>
    </location>
</feature>
<dbReference type="WBParaSite" id="ALUE_0001435201-mRNA-1">
    <property type="protein sequence ID" value="ALUE_0001435201-mRNA-1"/>
    <property type="gene ID" value="ALUE_0001435201"/>
</dbReference>
<dbReference type="GO" id="GO:0030036">
    <property type="term" value="P:actin cytoskeleton organization"/>
    <property type="evidence" value="ECO:0007669"/>
    <property type="project" value="InterPro"/>
</dbReference>
<feature type="region of interest" description="Disordered" evidence="4">
    <location>
        <begin position="501"/>
        <end position="636"/>
    </location>
</feature>
<evidence type="ECO:0000256" key="2">
    <source>
        <dbReference type="ARBA" id="ARBA00022737"/>
    </source>
</evidence>
<dbReference type="PANTHER" id="PTHR38537:SF16">
    <property type="entry name" value="CALPONIN-HOMOLOGY (CH) DOMAIN-CONTAINING PROTEIN"/>
    <property type="match status" value="1"/>
</dbReference>
<protein>
    <submittedName>
        <fullName evidence="7">Uncharacterized protein</fullName>
    </submittedName>
</protein>
<feature type="compositionally biased region" description="Polar residues" evidence="4">
    <location>
        <begin position="516"/>
        <end position="532"/>
    </location>
</feature>
<feature type="compositionally biased region" description="Basic and acidic residues" evidence="4">
    <location>
        <begin position="882"/>
        <end position="1012"/>
    </location>
</feature>
<dbReference type="Pfam" id="PF00630">
    <property type="entry name" value="Filamin"/>
    <property type="match status" value="4"/>
</dbReference>
<dbReference type="SMART" id="SM00557">
    <property type="entry name" value="IG_FLMN"/>
    <property type="match status" value="5"/>
</dbReference>
<comment type="similarity">
    <text evidence="1">Belongs to the filamin family.</text>
</comment>
<feature type="compositionally biased region" description="Low complexity" evidence="4">
    <location>
        <begin position="503"/>
        <end position="515"/>
    </location>
</feature>
<keyword evidence="2" id="KW-0677">Repeat</keyword>
<evidence type="ECO:0000313" key="7">
    <source>
        <dbReference type="WBParaSite" id="ALUE_0001435201-mRNA-1"/>
    </source>
</evidence>
<feature type="compositionally biased region" description="Basic and acidic residues" evidence="4">
    <location>
        <begin position="708"/>
        <end position="717"/>
    </location>
</feature>
<feature type="compositionally biased region" description="Basic and acidic residues" evidence="4">
    <location>
        <begin position="1174"/>
        <end position="1184"/>
    </location>
</feature>
<evidence type="ECO:0000256" key="1">
    <source>
        <dbReference type="ARBA" id="ARBA00009238"/>
    </source>
</evidence>
<dbReference type="InterPro" id="IPR013783">
    <property type="entry name" value="Ig-like_fold"/>
</dbReference>
<feature type="compositionally biased region" description="Basic and acidic residues" evidence="4">
    <location>
        <begin position="570"/>
        <end position="606"/>
    </location>
</feature>
<feature type="repeat" description="Filamin" evidence="3">
    <location>
        <begin position="83"/>
        <end position="177"/>
    </location>
</feature>
<feature type="signal peptide" evidence="5">
    <location>
        <begin position="1"/>
        <end position="20"/>
    </location>
</feature>
<feature type="compositionally biased region" description="Low complexity" evidence="4">
    <location>
        <begin position="693"/>
        <end position="707"/>
    </location>
</feature>
<feature type="region of interest" description="Disordered" evidence="4">
    <location>
        <begin position="882"/>
        <end position="1028"/>
    </location>
</feature>
<dbReference type="InterPro" id="IPR001298">
    <property type="entry name" value="Filamin/ABP280_rpt"/>
</dbReference>
<feature type="repeat" description="Filamin" evidence="3">
    <location>
        <begin position="342"/>
        <end position="481"/>
    </location>
</feature>
<keyword evidence="5" id="KW-0732">Signal</keyword>
<evidence type="ECO:0000256" key="4">
    <source>
        <dbReference type="SAM" id="MobiDB-lite"/>
    </source>
</evidence>
<dbReference type="InterPro" id="IPR014756">
    <property type="entry name" value="Ig_E-set"/>
</dbReference>
<feature type="compositionally biased region" description="Basic and acidic residues" evidence="4">
    <location>
        <begin position="1191"/>
        <end position="1209"/>
    </location>
</feature>
<dbReference type="Gene3D" id="2.60.40.10">
    <property type="entry name" value="Immunoglobulins"/>
    <property type="match status" value="5"/>
</dbReference>
<dbReference type="Proteomes" id="UP000036681">
    <property type="component" value="Unplaced"/>
</dbReference>
<accession>A0A9J2PWP6</accession>
<organism evidence="6 7">
    <name type="scientific">Ascaris lumbricoides</name>
    <name type="common">Giant roundworm</name>
    <dbReference type="NCBI Taxonomy" id="6252"/>
    <lineage>
        <taxon>Eukaryota</taxon>
        <taxon>Metazoa</taxon>
        <taxon>Ecdysozoa</taxon>
        <taxon>Nematoda</taxon>
        <taxon>Chromadorea</taxon>
        <taxon>Rhabditida</taxon>
        <taxon>Spirurina</taxon>
        <taxon>Ascaridomorpha</taxon>
        <taxon>Ascaridoidea</taxon>
        <taxon>Ascarididae</taxon>
        <taxon>Ascaris</taxon>
    </lineage>
</organism>
<dbReference type="PROSITE" id="PS50194">
    <property type="entry name" value="FILAMIN_REPEAT"/>
    <property type="match status" value="4"/>
</dbReference>
<feature type="compositionally biased region" description="Polar residues" evidence="4">
    <location>
        <begin position="542"/>
        <end position="568"/>
    </location>
</feature>
<dbReference type="GO" id="GO:0051015">
    <property type="term" value="F:actin filament binding"/>
    <property type="evidence" value="ECO:0007669"/>
    <property type="project" value="InterPro"/>
</dbReference>
<keyword evidence="6" id="KW-1185">Reference proteome</keyword>